<keyword evidence="2" id="KW-1185">Reference proteome</keyword>
<protein>
    <submittedName>
        <fullName evidence="1">Uncharacterized protein</fullName>
    </submittedName>
</protein>
<organism evidence="1 2">
    <name type="scientific">Lautropia mirabilis ATCC 51599</name>
    <dbReference type="NCBI Taxonomy" id="887898"/>
    <lineage>
        <taxon>Bacteria</taxon>
        <taxon>Pseudomonadati</taxon>
        <taxon>Pseudomonadota</taxon>
        <taxon>Betaproteobacteria</taxon>
        <taxon>Burkholderiales</taxon>
        <taxon>Burkholderiaceae</taxon>
        <taxon>Lautropia</taxon>
    </lineage>
</organism>
<evidence type="ECO:0000313" key="2">
    <source>
        <dbReference type="Proteomes" id="UP000011021"/>
    </source>
</evidence>
<dbReference type="AlphaFoldDB" id="E7RZ53"/>
<reference evidence="1 2" key="1">
    <citation type="submission" date="2010-12" db="EMBL/GenBank/DDBJ databases">
        <authorList>
            <person name="Muzny D."/>
            <person name="Qin X."/>
            <person name="Deng J."/>
            <person name="Jiang H."/>
            <person name="Liu Y."/>
            <person name="Qu J."/>
            <person name="Song X.-Z."/>
            <person name="Zhang L."/>
            <person name="Thornton R."/>
            <person name="Coyle M."/>
            <person name="Francisco L."/>
            <person name="Jackson L."/>
            <person name="Javaid M."/>
            <person name="Korchina V."/>
            <person name="Kovar C."/>
            <person name="Mata R."/>
            <person name="Mathew T."/>
            <person name="Ngo R."/>
            <person name="Nguyen L."/>
            <person name="Nguyen N."/>
            <person name="Okwuonu G."/>
            <person name="Ongeri F."/>
            <person name="Pham C."/>
            <person name="Simmons D."/>
            <person name="Wilczek-Boney K."/>
            <person name="Hale W."/>
            <person name="Jakkamsetti A."/>
            <person name="Pham P."/>
            <person name="Ruth R."/>
            <person name="San Lucas F."/>
            <person name="Warren J."/>
            <person name="Zhang J."/>
            <person name="Zhao Z."/>
            <person name="Zhou C."/>
            <person name="Zhu D."/>
            <person name="Lee S."/>
            <person name="Bess C."/>
            <person name="Blankenburg K."/>
            <person name="Forbes L."/>
            <person name="Fu Q."/>
            <person name="Gubbala S."/>
            <person name="Hirani K."/>
            <person name="Jayaseelan J.C."/>
            <person name="Lara F."/>
            <person name="Munidasa M."/>
            <person name="Palculict T."/>
            <person name="Patil S."/>
            <person name="Pu L.-L."/>
            <person name="Saada N."/>
            <person name="Tang L."/>
            <person name="Weissenberger G."/>
            <person name="Zhu Y."/>
            <person name="Hemphill L."/>
            <person name="Shang Y."/>
            <person name="Youmans B."/>
            <person name="Ayvaz T."/>
            <person name="Ross M."/>
            <person name="Santibanez J."/>
            <person name="Aqrawi P."/>
            <person name="Gross S."/>
            <person name="Joshi V."/>
            <person name="Fowler G."/>
            <person name="Nazareth L."/>
            <person name="Reid J."/>
            <person name="Worley K."/>
            <person name="Petrosino J."/>
            <person name="Highlander S."/>
            <person name="Gibbs R."/>
        </authorList>
    </citation>
    <scope>NUCLEOTIDE SEQUENCE [LARGE SCALE GENOMIC DNA]</scope>
    <source>
        <strain evidence="1 2">ATCC 51599</strain>
    </source>
</reference>
<accession>E7RZ53</accession>
<evidence type="ECO:0000313" key="1">
    <source>
        <dbReference type="EMBL" id="EFV93852.1"/>
    </source>
</evidence>
<comment type="caution">
    <text evidence="1">The sequence shown here is derived from an EMBL/GenBank/DDBJ whole genome shotgun (WGS) entry which is preliminary data.</text>
</comment>
<proteinExistence type="predicted"/>
<gene>
    <name evidence="1" type="ORF">HMPREF0551_1967</name>
</gene>
<name>E7RZ53_9BURK</name>
<dbReference type="HOGENOM" id="CLU_3169661_0_0_4"/>
<dbReference type="Proteomes" id="UP000011021">
    <property type="component" value="Unassembled WGS sequence"/>
</dbReference>
<dbReference type="EMBL" id="AEQP01000022">
    <property type="protein sequence ID" value="EFV93852.1"/>
    <property type="molecule type" value="Genomic_DNA"/>
</dbReference>
<sequence>MQHPRNVDVFGKPFARGHLARVPARRAELLAMPFGVRATPSMVSHGI</sequence>